<comment type="caution">
    <text evidence="2">The sequence shown here is derived from an EMBL/GenBank/DDBJ whole genome shotgun (WGS) entry which is preliminary data.</text>
</comment>
<evidence type="ECO:0000313" key="3">
    <source>
        <dbReference type="Proteomes" id="UP001215280"/>
    </source>
</evidence>
<reference evidence="2" key="1">
    <citation type="submission" date="2023-03" db="EMBL/GenBank/DDBJ databases">
        <title>Massive genome expansion in bonnet fungi (Mycena s.s.) driven by repeated elements and novel gene families across ecological guilds.</title>
        <authorList>
            <consortium name="Lawrence Berkeley National Laboratory"/>
            <person name="Harder C.B."/>
            <person name="Miyauchi S."/>
            <person name="Viragh M."/>
            <person name="Kuo A."/>
            <person name="Thoen E."/>
            <person name="Andreopoulos B."/>
            <person name="Lu D."/>
            <person name="Skrede I."/>
            <person name="Drula E."/>
            <person name="Henrissat B."/>
            <person name="Morin E."/>
            <person name="Kohler A."/>
            <person name="Barry K."/>
            <person name="LaButti K."/>
            <person name="Morin E."/>
            <person name="Salamov A."/>
            <person name="Lipzen A."/>
            <person name="Mereny Z."/>
            <person name="Hegedus B."/>
            <person name="Baldrian P."/>
            <person name="Stursova M."/>
            <person name="Weitz H."/>
            <person name="Taylor A."/>
            <person name="Grigoriev I.V."/>
            <person name="Nagy L.G."/>
            <person name="Martin F."/>
            <person name="Kauserud H."/>
        </authorList>
    </citation>
    <scope>NUCLEOTIDE SEQUENCE</scope>
    <source>
        <strain evidence="2">CBHHK188m</strain>
    </source>
</reference>
<sequence>MCRQRRHGDGVVCQQRGHAGMVAHPRRHGVGRARDGQLCDVGFGWDGEGWIAAWCGLGCRAGSCGTLGSGGTVMRVAWGKQLRDTGPGRDECEHDGKYQAAVDPRRHMGVAPYVGFHGSIKALLGITCRSRPPSSQIRVKKSFSAVKKQVKSL</sequence>
<dbReference type="EMBL" id="JARJLG010000052">
    <property type="protein sequence ID" value="KAJ7759359.1"/>
    <property type="molecule type" value="Genomic_DNA"/>
</dbReference>
<dbReference type="Proteomes" id="UP001215280">
    <property type="component" value="Unassembled WGS sequence"/>
</dbReference>
<keyword evidence="3" id="KW-1185">Reference proteome</keyword>
<gene>
    <name evidence="1" type="ORF">DFH07DRAFT_772177</name>
    <name evidence="2" type="ORF">DFH07DRAFT_772179</name>
</gene>
<accession>A0AAD7NGK8</accession>
<proteinExistence type="predicted"/>
<evidence type="ECO:0000313" key="1">
    <source>
        <dbReference type="EMBL" id="KAJ7759359.1"/>
    </source>
</evidence>
<dbReference type="AlphaFoldDB" id="A0AAD7NGK8"/>
<dbReference type="EMBL" id="JARJLG010000052">
    <property type="protein sequence ID" value="KAJ7759360.1"/>
    <property type="molecule type" value="Genomic_DNA"/>
</dbReference>
<organism evidence="2 3">
    <name type="scientific">Mycena maculata</name>
    <dbReference type="NCBI Taxonomy" id="230809"/>
    <lineage>
        <taxon>Eukaryota</taxon>
        <taxon>Fungi</taxon>
        <taxon>Dikarya</taxon>
        <taxon>Basidiomycota</taxon>
        <taxon>Agaricomycotina</taxon>
        <taxon>Agaricomycetes</taxon>
        <taxon>Agaricomycetidae</taxon>
        <taxon>Agaricales</taxon>
        <taxon>Marasmiineae</taxon>
        <taxon>Mycenaceae</taxon>
        <taxon>Mycena</taxon>
    </lineage>
</organism>
<protein>
    <submittedName>
        <fullName evidence="2">Uncharacterized protein</fullName>
    </submittedName>
</protein>
<evidence type="ECO:0000313" key="2">
    <source>
        <dbReference type="EMBL" id="KAJ7759360.1"/>
    </source>
</evidence>
<name>A0AAD7NGK8_9AGAR</name>